<dbReference type="KEGG" id="oai:OLEAN_C21810"/>
<accession>R4YN43</accession>
<dbReference type="OrthoDB" id="5761380at2"/>
<dbReference type="AlphaFoldDB" id="R4YN43"/>
<name>R4YN43_OLEAN</name>
<proteinExistence type="predicted"/>
<dbReference type="PATRIC" id="fig|698738.3.peg.2259"/>
<evidence type="ECO:0000313" key="1">
    <source>
        <dbReference type="EMBL" id="CCK76357.1"/>
    </source>
</evidence>
<evidence type="ECO:0000313" key="2">
    <source>
        <dbReference type="Proteomes" id="UP000032749"/>
    </source>
</evidence>
<protein>
    <submittedName>
        <fullName evidence="1">Uncharacterized protein</fullName>
    </submittedName>
</protein>
<organism evidence="1 2">
    <name type="scientific">Oleispira antarctica RB-8</name>
    <dbReference type="NCBI Taxonomy" id="698738"/>
    <lineage>
        <taxon>Bacteria</taxon>
        <taxon>Pseudomonadati</taxon>
        <taxon>Pseudomonadota</taxon>
        <taxon>Gammaproteobacteria</taxon>
        <taxon>Oceanospirillales</taxon>
        <taxon>Oceanospirillaceae</taxon>
        <taxon>Oleispira</taxon>
    </lineage>
</organism>
<keyword evidence="2" id="KW-1185">Reference proteome</keyword>
<dbReference type="STRING" id="698738.OLEAN_C21810"/>
<sequence length="216" mass="23859">MSQEVAILAEKVIALTRESGRNAGNILEDIASTEGDQKMIAVISQLDIMSVAKIVRNFDATIPSIAAWLMDPETIGEMLDVEPSYWENEFEKGAVTAQDSVKSMLSQIFLTRADDDERQTEILDAINHSETGLLYLSLPFIGFDFESIDFEEEAVSGSDEELLIKIKSLSESIYQAILDTSVNGNLDNIEAILKSQANNIRVGEISSDTDDMFEPL</sequence>
<dbReference type="HOGENOM" id="CLU_1281375_0_0_6"/>
<reference evidence="1 2" key="1">
    <citation type="journal article" date="2013" name="Nat. Commun.">
        <title>Genome sequence and functional genomic analysis of the oil-degrading bacterium Oleispira antarctica.</title>
        <authorList>
            <person name="Kube M."/>
            <person name="Chernikova T.N."/>
            <person name="Al-Ramahi Y."/>
            <person name="Beloqui A."/>
            <person name="Lopez-Cortez N."/>
            <person name="Guazzaroni M.E."/>
            <person name="Heipieper H.J."/>
            <person name="Klages S."/>
            <person name="Kotsyurbenko O.R."/>
            <person name="Langer I."/>
            <person name="Nechitaylo T.Y."/>
            <person name="Lunsdorf H."/>
            <person name="Fernandez M."/>
            <person name="Juarez S."/>
            <person name="Ciordia S."/>
            <person name="Singer A."/>
            <person name="Kagan O."/>
            <person name="Egorova O."/>
            <person name="Petit P.A."/>
            <person name="Stogios P."/>
            <person name="Kim Y."/>
            <person name="Tchigvintsev A."/>
            <person name="Flick R."/>
            <person name="Denaro R."/>
            <person name="Genovese M."/>
            <person name="Albar J.P."/>
            <person name="Reva O.N."/>
            <person name="Martinez-Gomariz M."/>
            <person name="Tran H."/>
            <person name="Ferrer M."/>
            <person name="Savchenko A."/>
            <person name="Yakunin A.F."/>
            <person name="Yakimov M.M."/>
            <person name="Golyshina O.V."/>
            <person name="Reinhardt R."/>
            <person name="Golyshin P.N."/>
        </authorList>
    </citation>
    <scope>NUCLEOTIDE SEQUENCE [LARGE SCALE GENOMIC DNA]</scope>
</reference>
<dbReference type="EMBL" id="FO203512">
    <property type="protein sequence ID" value="CCK76357.1"/>
    <property type="molecule type" value="Genomic_DNA"/>
</dbReference>
<dbReference type="Proteomes" id="UP000032749">
    <property type="component" value="Chromosome"/>
</dbReference>
<gene>
    <name evidence="1" type="ORF">OLEAN_C21810</name>
</gene>